<feature type="signal peptide" evidence="6">
    <location>
        <begin position="1"/>
        <end position="27"/>
    </location>
</feature>
<dbReference type="GO" id="GO:0016260">
    <property type="term" value="P:selenocysteine biosynthetic process"/>
    <property type="evidence" value="ECO:0007669"/>
    <property type="project" value="TreeGrafter"/>
</dbReference>
<name>A0AB34IT71_PRYPA</name>
<dbReference type="AlphaFoldDB" id="A0AB34IT71"/>
<evidence type="ECO:0000313" key="10">
    <source>
        <dbReference type="EMBL" id="KAL1504641.1"/>
    </source>
</evidence>
<dbReference type="InterPro" id="IPR023753">
    <property type="entry name" value="FAD/NAD-binding_dom"/>
</dbReference>
<dbReference type="InterPro" id="IPR004536">
    <property type="entry name" value="SPS/SelD"/>
</dbReference>
<dbReference type="InterPro" id="IPR017584">
    <property type="entry name" value="Pyridine_nucleo_diS_OxRdtase_N"/>
</dbReference>
<keyword evidence="3" id="KW-0418">Kinase</keyword>
<comment type="caution">
    <text evidence="10">The sequence shown here is derived from an EMBL/GenBank/DDBJ whole genome shotgun (WGS) entry which is preliminary data.</text>
</comment>
<evidence type="ECO:0008006" key="12">
    <source>
        <dbReference type="Google" id="ProtNLM"/>
    </source>
</evidence>
<dbReference type="Gene3D" id="3.30.1330.10">
    <property type="entry name" value="PurM-like, N-terminal domain"/>
    <property type="match status" value="1"/>
</dbReference>
<dbReference type="InterPro" id="IPR036676">
    <property type="entry name" value="PurM-like_C_sf"/>
</dbReference>
<keyword evidence="6" id="KW-0732">Signal</keyword>
<dbReference type="SUPFAM" id="SSF55326">
    <property type="entry name" value="PurM N-terminal domain-like"/>
    <property type="match status" value="1"/>
</dbReference>
<sequence length="882" mass="93188">MLLCLPSSRLVTSFALMGALILGHRQAHGILQWGIVQLQLAWMHLGLLRLTEHGSWASWPLVQWEVHRLLSLEGQKRLALARASRGAPPRLDNWLFRRFTSLALGMAKRPAPMGGMAAAPPTVKDLVLVGGGHAHVHVIKMLGMQPEPGVQLTLVTRDVETPYSGMLPGYVAGLYTRAECHIDLAKLCAFAGCRLVHAEAVHVDTRAKEVHLRGRPPIPYDVLSIDIGSAPKPISRGCESGASITPVKPIDGFCARWDVILSRVLASDAAVRQRIVVVGGGAGGVELALSMQARLHREAVKLGRDPQSIEVVLVSRSTQVLPQHSIAVRKIFEKLLAERKVEVQLARQVTGATATDLLCSDGQAIPFDEAIWCTQGGAQEWLRGTNLALDNAGFIAVHPSLESINTPDVFAAGDVAAVLEHPRPKAGVFAVRQGPPLTANLRSRLLGRAVKPFVPQTRFLGLIGAGDGNCVASKGPMALEGRWLWDLKDWIDRTWMAMYSHALPQMGSAEPPPPEVAKAAGAEALQALSHTSMRCGGCGAKVGATVLSRVMARLKDGGHLAGEQAGVLLGLDAPDDCAVLAPSSLASVHTVDFFRSFIDDPYVFGQVAANHALSDAHAMGAQPTGALAVAVVPYGLEVKVEETLFQMMSGACKVLREAGCALLGGHTCEGHELSLGFCVTGHVAPEAAMRKGGMNAGEAIILTKPLGTGVLFAAHMRGSASGWWLAAALQQMTMSNEPAARCLMRHGASACTDVTGFGLLGHLVEMAKASKALIALRLSRVPLLPGAKECVGQGIFSSLQPANLRLKRAVSNEAEALHHPNYPLLFDPQTAGGLLATVPAANAERCVAELHGLGYSDAAVVGEVTGIISGDACAAAHISCLP</sequence>
<dbReference type="GO" id="GO:0016491">
    <property type="term" value="F:oxidoreductase activity"/>
    <property type="evidence" value="ECO:0007669"/>
    <property type="project" value="InterPro"/>
</dbReference>
<dbReference type="InterPro" id="IPR036188">
    <property type="entry name" value="FAD/NAD-bd_sf"/>
</dbReference>
<dbReference type="SUPFAM" id="SSF51905">
    <property type="entry name" value="FAD/NAD(P)-binding domain"/>
    <property type="match status" value="2"/>
</dbReference>
<dbReference type="Gene3D" id="3.90.650.10">
    <property type="entry name" value="PurM-like C-terminal domain"/>
    <property type="match status" value="1"/>
</dbReference>
<dbReference type="CDD" id="cd02195">
    <property type="entry name" value="SelD"/>
    <property type="match status" value="1"/>
</dbReference>
<evidence type="ECO:0000313" key="11">
    <source>
        <dbReference type="Proteomes" id="UP001515480"/>
    </source>
</evidence>
<evidence type="ECO:0000256" key="5">
    <source>
        <dbReference type="ARBA" id="ARBA00023266"/>
    </source>
</evidence>
<feature type="domain" description="FAD/NAD(P)-binding" evidence="9">
    <location>
        <begin position="124"/>
        <end position="434"/>
    </location>
</feature>
<keyword evidence="11" id="KW-1185">Reference proteome</keyword>
<evidence type="ECO:0000259" key="8">
    <source>
        <dbReference type="Pfam" id="PF02769"/>
    </source>
</evidence>
<evidence type="ECO:0000256" key="2">
    <source>
        <dbReference type="ARBA" id="ARBA00022741"/>
    </source>
</evidence>
<accession>A0AB34IT71</accession>
<evidence type="ECO:0000256" key="6">
    <source>
        <dbReference type="SAM" id="SignalP"/>
    </source>
</evidence>
<dbReference type="NCBIfam" id="TIGR03169">
    <property type="entry name" value="Nterm_to_SelD"/>
    <property type="match status" value="1"/>
</dbReference>
<gene>
    <name evidence="10" type="ORF">AB1Y20_008423</name>
</gene>
<dbReference type="PANTHER" id="PTHR10256:SF0">
    <property type="entry name" value="INACTIVE SELENIDE, WATER DIKINASE-LIKE PROTEIN-RELATED"/>
    <property type="match status" value="1"/>
</dbReference>
<dbReference type="EMBL" id="JBGBPQ010000019">
    <property type="protein sequence ID" value="KAL1504641.1"/>
    <property type="molecule type" value="Genomic_DNA"/>
</dbReference>
<dbReference type="GO" id="GO:0005524">
    <property type="term" value="F:ATP binding"/>
    <property type="evidence" value="ECO:0007669"/>
    <property type="project" value="UniProtKB-KW"/>
</dbReference>
<dbReference type="SUPFAM" id="SSF56042">
    <property type="entry name" value="PurM C-terminal domain-like"/>
    <property type="match status" value="1"/>
</dbReference>
<reference evidence="10 11" key="1">
    <citation type="journal article" date="2024" name="Science">
        <title>Giant polyketide synthase enzymes in the biosynthesis of giant marine polyether toxins.</title>
        <authorList>
            <person name="Fallon T.R."/>
            <person name="Shende V.V."/>
            <person name="Wierzbicki I.H."/>
            <person name="Pendleton A.L."/>
            <person name="Watervoot N.F."/>
            <person name="Auber R.P."/>
            <person name="Gonzalez D.J."/>
            <person name="Wisecaver J.H."/>
            <person name="Moore B.S."/>
        </authorList>
    </citation>
    <scope>NUCLEOTIDE SEQUENCE [LARGE SCALE GENOMIC DNA]</scope>
    <source>
        <strain evidence="10 11">12B1</strain>
    </source>
</reference>
<dbReference type="Proteomes" id="UP001515480">
    <property type="component" value="Unassembled WGS sequence"/>
</dbReference>
<dbReference type="InterPro" id="IPR016188">
    <property type="entry name" value="PurM-like_N"/>
</dbReference>
<dbReference type="NCBIfam" id="TIGR00476">
    <property type="entry name" value="selD"/>
    <property type="match status" value="1"/>
</dbReference>
<evidence type="ECO:0000256" key="4">
    <source>
        <dbReference type="ARBA" id="ARBA00022840"/>
    </source>
</evidence>
<dbReference type="Gene3D" id="3.50.50.100">
    <property type="match status" value="1"/>
</dbReference>
<dbReference type="Pfam" id="PF02769">
    <property type="entry name" value="AIRS_C"/>
    <property type="match status" value="1"/>
</dbReference>
<evidence type="ECO:0000256" key="3">
    <source>
        <dbReference type="ARBA" id="ARBA00022777"/>
    </source>
</evidence>
<dbReference type="Pfam" id="PF07992">
    <property type="entry name" value="Pyr_redox_2"/>
    <property type="match status" value="1"/>
</dbReference>
<dbReference type="InterPro" id="IPR036921">
    <property type="entry name" value="PurM-like_N_sf"/>
</dbReference>
<evidence type="ECO:0000259" key="9">
    <source>
        <dbReference type="Pfam" id="PF07992"/>
    </source>
</evidence>
<feature type="domain" description="PurM-like C-terminal" evidence="8">
    <location>
        <begin position="696"/>
        <end position="866"/>
    </location>
</feature>
<feature type="chain" id="PRO_5044212265" description="Selenide, water dikinase" evidence="6">
    <location>
        <begin position="28"/>
        <end position="882"/>
    </location>
</feature>
<proteinExistence type="predicted"/>
<dbReference type="InterPro" id="IPR010918">
    <property type="entry name" value="PurM-like_C_dom"/>
</dbReference>
<dbReference type="Pfam" id="PF00586">
    <property type="entry name" value="AIRS"/>
    <property type="match status" value="1"/>
</dbReference>
<dbReference type="PANTHER" id="PTHR10256">
    <property type="entry name" value="SELENIDE, WATER DIKINASE"/>
    <property type="match status" value="1"/>
</dbReference>
<dbReference type="GO" id="GO:0005737">
    <property type="term" value="C:cytoplasm"/>
    <property type="evidence" value="ECO:0007669"/>
    <property type="project" value="TreeGrafter"/>
</dbReference>
<evidence type="ECO:0000259" key="7">
    <source>
        <dbReference type="Pfam" id="PF00586"/>
    </source>
</evidence>
<dbReference type="PRINTS" id="PR00368">
    <property type="entry name" value="FADPNR"/>
</dbReference>
<dbReference type="GO" id="GO:0004756">
    <property type="term" value="F:selenide, water dikinase activity"/>
    <property type="evidence" value="ECO:0007669"/>
    <property type="project" value="TreeGrafter"/>
</dbReference>
<evidence type="ECO:0000256" key="1">
    <source>
        <dbReference type="ARBA" id="ARBA00022679"/>
    </source>
</evidence>
<keyword evidence="2" id="KW-0547">Nucleotide-binding</keyword>
<organism evidence="10 11">
    <name type="scientific">Prymnesium parvum</name>
    <name type="common">Toxic golden alga</name>
    <dbReference type="NCBI Taxonomy" id="97485"/>
    <lineage>
        <taxon>Eukaryota</taxon>
        <taxon>Haptista</taxon>
        <taxon>Haptophyta</taxon>
        <taxon>Prymnesiophyceae</taxon>
        <taxon>Prymnesiales</taxon>
        <taxon>Prymnesiaceae</taxon>
        <taxon>Prymnesium</taxon>
    </lineage>
</organism>
<keyword evidence="4" id="KW-0067">ATP-binding</keyword>
<keyword evidence="1" id="KW-0808">Transferase</keyword>
<keyword evidence="5" id="KW-0711">Selenium</keyword>
<feature type="domain" description="PurM-like N-terminal" evidence="7">
    <location>
        <begin position="575"/>
        <end position="683"/>
    </location>
</feature>
<protein>
    <recommendedName>
        <fullName evidence="12">Selenide, water dikinase</fullName>
    </recommendedName>
</protein>